<proteinExistence type="inferred from homology"/>
<dbReference type="InterPro" id="IPR027461">
    <property type="entry name" value="Carboxypeptidase_A_C_sf"/>
</dbReference>
<comment type="caution">
    <text evidence="8">The sequence shown here is derived from an EMBL/GenBank/DDBJ whole genome shotgun (WGS) entry which is preliminary data.</text>
</comment>
<keyword evidence="9" id="KW-1185">Reference proteome</keyword>
<evidence type="ECO:0000256" key="4">
    <source>
        <dbReference type="ARBA" id="ARBA00022801"/>
    </source>
</evidence>
<dbReference type="InterPro" id="IPR040921">
    <property type="entry name" value="Peptidase_S66C"/>
</dbReference>
<dbReference type="InterPro" id="IPR029062">
    <property type="entry name" value="Class_I_gatase-like"/>
</dbReference>
<keyword evidence="3" id="KW-0645">Protease</keyword>
<feature type="domain" description="LD-carboxypeptidase C-terminal" evidence="7">
    <location>
        <begin position="209"/>
        <end position="329"/>
    </location>
</feature>
<dbReference type="GO" id="GO:0006508">
    <property type="term" value="P:proteolysis"/>
    <property type="evidence" value="ECO:0007669"/>
    <property type="project" value="UniProtKB-KW"/>
</dbReference>
<evidence type="ECO:0000313" key="8">
    <source>
        <dbReference type="EMBL" id="KGM01750.1"/>
    </source>
</evidence>
<dbReference type="InterPro" id="IPR003507">
    <property type="entry name" value="S66_fam"/>
</dbReference>
<dbReference type="InterPro" id="IPR027478">
    <property type="entry name" value="LdcA_N"/>
</dbReference>
<comment type="similarity">
    <text evidence="1">Belongs to the peptidase S66 family.</text>
</comment>
<dbReference type="Gene3D" id="3.50.30.60">
    <property type="entry name" value="LD-carboxypeptidase A C-terminal domain-like"/>
    <property type="match status" value="1"/>
</dbReference>
<dbReference type="RefSeq" id="WP_034631274.1">
    <property type="nucleotide sequence ID" value="NZ_AXNT01000086.1"/>
</dbReference>
<dbReference type="GO" id="GO:0004180">
    <property type="term" value="F:carboxypeptidase activity"/>
    <property type="evidence" value="ECO:0007669"/>
    <property type="project" value="UniProtKB-KW"/>
</dbReference>
<dbReference type="PIRSF" id="PIRSF028757">
    <property type="entry name" value="LD-carboxypeptidase"/>
    <property type="match status" value="1"/>
</dbReference>
<dbReference type="PANTHER" id="PTHR30237">
    <property type="entry name" value="MURAMOYLTETRAPEPTIDE CARBOXYPEPTIDASE"/>
    <property type="match status" value="1"/>
</dbReference>
<evidence type="ECO:0000256" key="5">
    <source>
        <dbReference type="ARBA" id="ARBA00022825"/>
    </source>
</evidence>
<dbReference type="InterPro" id="IPR040449">
    <property type="entry name" value="Peptidase_S66_N"/>
</dbReference>
<dbReference type="SUPFAM" id="SSF52317">
    <property type="entry name" value="Class I glutamine amidotransferase-like"/>
    <property type="match status" value="1"/>
</dbReference>
<evidence type="ECO:0000256" key="2">
    <source>
        <dbReference type="ARBA" id="ARBA00022645"/>
    </source>
</evidence>
<evidence type="ECO:0000259" key="6">
    <source>
        <dbReference type="Pfam" id="PF02016"/>
    </source>
</evidence>
<dbReference type="PANTHER" id="PTHR30237:SF2">
    <property type="entry name" value="MUREIN TETRAPEPTIDE CARBOXYPEPTIDASE"/>
    <property type="match status" value="1"/>
</dbReference>
<evidence type="ECO:0000313" key="9">
    <source>
        <dbReference type="Proteomes" id="UP000029833"/>
    </source>
</evidence>
<dbReference type="EMBL" id="AXNT01000086">
    <property type="protein sequence ID" value="KGM01750.1"/>
    <property type="molecule type" value="Genomic_DNA"/>
</dbReference>
<evidence type="ECO:0000256" key="1">
    <source>
        <dbReference type="ARBA" id="ARBA00010233"/>
    </source>
</evidence>
<dbReference type="OrthoDB" id="9807329at2"/>
<dbReference type="Pfam" id="PF02016">
    <property type="entry name" value="Peptidase_S66"/>
    <property type="match status" value="1"/>
</dbReference>
<dbReference type="AlphaFoldDB" id="A0A0A0B4H3"/>
<dbReference type="Proteomes" id="UP000029833">
    <property type="component" value="Unassembled WGS sequence"/>
</dbReference>
<protein>
    <submittedName>
        <fullName evidence="8">Peptidase U61 LD-carboxypeptidase A</fullName>
    </submittedName>
</protein>
<keyword evidence="4" id="KW-0378">Hydrolase</keyword>
<organism evidence="8 9">
    <name type="scientific">Cellulomonas cellasea DSM 20118</name>
    <dbReference type="NCBI Taxonomy" id="1408250"/>
    <lineage>
        <taxon>Bacteria</taxon>
        <taxon>Bacillati</taxon>
        <taxon>Actinomycetota</taxon>
        <taxon>Actinomycetes</taxon>
        <taxon>Micrococcales</taxon>
        <taxon>Cellulomonadaceae</taxon>
        <taxon>Cellulomonas</taxon>
    </lineage>
</organism>
<dbReference type="GO" id="GO:0008236">
    <property type="term" value="F:serine-type peptidase activity"/>
    <property type="evidence" value="ECO:0007669"/>
    <property type="project" value="UniProtKB-KW"/>
</dbReference>
<evidence type="ECO:0000259" key="7">
    <source>
        <dbReference type="Pfam" id="PF17676"/>
    </source>
</evidence>
<gene>
    <name evidence="8" type="ORF">Q760_17625</name>
</gene>
<dbReference type="Pfam" id="PF17676">
    <property type="entry name" value="Peptidase_S66C"/>
    <property type="match status" value="1"/>
</dbReference>
<dbReference type="Gene3D" id="3.40.50.10740">
    <property type="entry name" value="Class I glutamine amidotransferase-like"/>
    <property type="match status" value="1"/>
</dbReference>
<sequence length="343" mass="35930">MTPRYPDPLVPGDRIAVTAPSAGVAPRHRARLDHAVATLESRGYEVVLGECLDGSGPVSAPAAQRAAELTTMLVDPAVRAVVPPWGGVLAIDLVRLLDWDAIAAARPTWFVGFSDTATLLTAMTLRTGVATVHGPNLMDVPYATPAPLLSWLDVAEAPTGTPLHQGPSALHVGGGWDDIEANPTVDRYTLDTPTAWVRLDGGADDVVARGRLVGGCLETVTHLAGSPYGDVPAFVREHAPEGVVVYVEASEDSAFGAARRLHGLRLAGWFDDAAAVLVGRTNAPDSPGFSQHDAVRDALGDLGVPVVADVDCGHVPPQMTLVNGALATLTWRGDERSLVQELV</sequence>
<dbReference type="CDD" id="cd07062">
    <property type="entry name" value="Peptidase_S66_mccF_like"/>
    <property type="match status" value="1"/>
</dbReference>
<dbReference type="SUPFAM" id="SSF141986">
    <property type="entry name" value="LD-carboxypeptidase A C-terminal domain-like"/>
    <property type="match status" value="1"/>
</dbReference>
<feature type="domain" description="LD-carboxypeptidase N-terminal" evidence="6">
    <location>
        <begin position="15"/>
        <end position="134"/>
    </location>
</feature>
<evidence type="ECO:0000256" key="3">
    <source>
        <dbReference type="ARBA" id="ARBA00022670"/>
    </source>
</evidence>
<keyword evidence="2 8" id="KW-0121">Carboxypeptidase</keyword>
<name>A0A0A0B4H3_9CELL</name>
<accession>A0A0A0B4H3</accession>
<keyword evidence="5" id="KW-0720">Serine protease</keyword>
<reference evidence="8 9" key="1">
    <citation type="submission" date="2013-10" db="EMBL/GenBank/DDBJ databases">
        <authorList>
            <person name="Wang G."/>
            <person name="Zhuang W."/>
        </authorList>
    </citation>
    <scope>NUCLEOTIDE SEQUENCE [LARGE SCALE GENOMIC DNA]</scope>
    <source>
        <strain evidence="8 9">DSM 20118</strain>
    </source>
</reference>